<feature type="compositionally biased region" description="Low complexity" evidence="1">
    <location>
        <begin position="967"/>
        <end position="1001"/>
    </location>
</feature>
<evidence type="ECO:0000313" key="6">
    <source>
        <dbReference type="Proteomes" id="UP001500340"/>
    </source>
</evidence>
<comment type="caution">
    <text evidence="5">The sequence shown here is derived from an EMBL/GenBank/DDBJ whole genome shotgun (WGS) entry which is preliminary data.</text>
</comment>
<dbReference type="RefSeq" id="WP_343856272.1">
    <property type="nucleotide sequence ID" value="NZ_BAAACX010000002.1"/>
</dbReference>
<keyword evidence="6" id="KW-1185">Reference proteome</keyword>
<feature type="compositionally biased region" description="Low complexity" evidence="1">
    <location>
        <begin position="938"/>
        <end position="960"/>
    </location>
</feature>
<dbReference type="Pfam" id="PF20014">
    <property type="entry name" value="GAP1-M"/>
    <property type="match status" value="1"/>
</dbReference>
<evidence type="ECO:0000259" key="3">
    <source>
        <dbReference type="Pfam" id="PF20013"/>
    </source>
</evidence>
<feature type="domain" description="GTPase-associated protein 1 middle" evidence="4">
    <location>
        <begin position="169"/>
        <end position="273"/>
    </location>
</feature>
<evidence type="ECO:0000256" key="1">
    <source>
        <dbReference type="SAM" id="MobiDB-lite"/>
    </source>
</evidence>
<gene>
    <name evidence="5" type="ORF">GCM10008933_01730</name>
</gene>
<keyword evidence="2" id="KW-0472">Membrane</keyword>
<organism evidence="5 6">
    <name type="scientific">Paenibacillus motobuensis</name>
    <dbReference type="NCBI Taxonomy" id="295324"/>
    <lineage>
        <taxon>Bacteria</taxon>
        <taxon>Bacillati</taxon>
        <taxon>Bacillota</taxon>
        <taxon>Bacilli</taxon>
        <taxon>Bacillales</taxon>
        <taxon>Paenibacillaceae</taxon>
        <taxon>Paenibacillus</taxon>
    </lineage>
</organism>
<dbReference type="EMBL" id="BAAACX010000002">
    <property type="protein sequence ID" value="GAA0374233.1"/>
    <property type="molecule type" value="Genomic_DNA"/>
</dbReference>
<protein>
    <recommendedName>
        <fullName evidence="7">Glycosyltransferase</fullName>
    </recommendedName>
</protein>
<proteinExistence type="predicted"/>
<dbReference type="Pfam" id="PF20013">
    <property type="entry name" value="GAP1-N2"/>
    <property type="match status" value="1"/>
</dbReference>
<feature type="compositionally biased region" description="Polar residues" evidence="1">
    <location>
        <begin position="1021"/>
        <end position="1038"/>
    </location>
</feature>
<feature type="compositionally biased region" description="Basic and acidic residues" evidence="1">
    <location>
        <begin position="895"/>
        <end position="907"/>
    </location>
</feature>
<dbReference type="InterPro" id="IPR045401">
    <property type="entry name" value="GAP1-M"/>
</dbReference>
<keyword evidence="2" id="KW-1133">Transmembrane helix</keyword>
<reference evidence="5 6" key="1">
    <citation type="journal article" date="2019" name="Int. J. Syst. Evol. Microbiol.">
        <title>The Global Catalogue of Microorganisms (GCM) 10K type strain sequencing project: providing services to taxonomists for standard genome sequencing and annotation.</title>
        <authorList>
            <consortium name="The Broad Institute Genomics Platform"/>
            <consortium name="The Broad Institute Genome Sequencing Center for Infectious Disease"/>
            <person name="Wu L."/>
            <person name="Ma J."/>
        </authorList>
    </citation>
    <scope>NUCLEOTIDE SEQUENCE [LARGE SCALE GENOMIC DNA]</scope>
    <source>
        <strain evidence="5 6">JCM 12774</strain>
    </source>
</reference>
<sequence length="1107" mass="122223">MRQASPIMIQQQLYTRERSGIFRGTEGFDTVAVSDGLDAVFIKKLLHPFCGYDAPTELASRGEKEVNSYPPAIHLFHTEGGETVLGRSIYQPVDFTGLRSAFLTHNYVIPPARQDEVVSHYGNYLNADYAEKYYTEIGRQLPELDDIPQKSQNQQHMQNNPTGLPAEKLLQEIKLDEKSFKQLLFAVMTAVGEGRKKVYIALDVPAEQISQYSVALLKVLFACLPFELRRRFGFITYAKEPQSRKFIHLQFVERGSLRSNDREIEKEYVFDLASGRLPQDEVDEGKQPYLDFVWNAIGELEVLEDFHRFADEMLSEMDPQRRALLSSYHELCVFYQIESERWDLYEKHKITVLRGLLSYLEPHGALDSRIRLNDIFLAAFDREFDSIKQGSIVELAIVECFRDYYRLESRSYGPKLVNYLIHAINNSLTEGRTELAYSLYALVESQSELSKAFFGTVLKHGELSNRLFNPYIQNKLAETQGSKEVLNVVHSWAIAHPGLLQNASFKEIAVAGLTDKLRKEQRLLSSVHMTVDSIRKWGRTPLPDSGTTVADSELAELLSLSAKRLLLDELKLDKLTQDQVTTAAFLGEADAFSGLQLDSKQRSHAEMLRTLYEWFALREPTEDVFRLLSSEELDRIQKLGRKWLQSNIEVEQFGKIVLAFCQDSAVGIIDYNQVMDYLQRHAKDKEKIYEFMLWSQGNPYFVHARGLAPGYSAAILAYFKKHDKDAFKSRDYRTLYFDKAGAPLAKVFAEARLTLSSPLKRFLVQNGKKVRMTTLIVTLGLVVAVGVLFILQQQGMLGTKAPVEATTPPAQDSGVLVYADKVKGDDGNETTSLVFLFKGEEQCKVFDPSNLMIESQGQPAQQFKNLKYDSNCVVENAGTVDSGATDPSGEVDGTDGTKDTEGIDEAKGNGTGAKTGENRAASGKETGKEDNLQSGSPNTKTGGADGAGAANSANSTNSTNGTGGDSGTNDISGTDGTNGNSGTNPDGVNNSTNGTKATKGTNGKGTTGTNATNETNGTNSPDTGKSNVTDPTDTSNPNGLDDTPKPGETAGTDDGGTKDSAAYTFRIVVSLGMKLDVPAGSLIKIGEQQYTVMTREEAESSSNSVNP</sequence>
<accession>A0ABN0XW73</accession>
<dbReference type="InterPro" id="IPR045402">
    <property type="entry name" value="GAP1-N2"/>
</dbReference>
<feature type="domain" description="GTPase-associated protein 1 N-terminal" evidence="3">
    <location>
        <begin position="8"/>
        <end position="146"/>
    </location>
</feature>
<name>A0ABN0XW73_9BACL</name>
<evidence type="ECO:0008006" key="7">
    <source>
        <dbReference type="Google" id="ProtNLM"/>
    </source>
</evidence>
<feature type="region of interest" description="Disordered" evidence="1">
    <location>
        <begin position="877"/>
        <end position="1059"/>
    </location>
</feature>
<dbReference type="Proteomes" id="UP001500340">
    <property type="component" value="Unassembled WGS sequence"/>
</dbReference>
<evidence type="ECO:0000313" key="5">
    <source>
        <dbReference type="EMBL" id="GAA0374233.1"/>
    </source>
</evidence>
<keyword evidence="2" id="KW-0812">Transmembrane</keyword>
<feature type="compositionally biased region" description="Low complexity" evidence="1">
    <location>
        <begin position="1007"/>
        <end position="1020"/>
    </location>
</feature>
<evidence type="ECO:0000259" key="4">
    <source>
        <dbReference type="Pfam" id="PF20014"/>
    </source>
</evidence>
<evidence type="ECO:0000256" key="2">
    <source>
        <dbReference type="SAM" id="Phobius"/>
    </source>
</evidence>
<feature type="transmembrane region" description="Helical" evidence="2">
    <location>
        <begin position="770"/>
        <end position="791"/>
    </location>
</feature>